<dbReference type="eggNOG" id="KOG0157">
    <property type="taxonomic scope" value="Eukaryota"/>
</dbReference>
<dbReference type="PROSITE" id="PS00086">
    <property type="entry name" value="CYTOCHROME_P450"/>
    <property type="match status" value="1"/>
</dbReference>
<comment type="subcellular location">
    <subcellularLocation>
        <location evidence="1">Membrane</location>
        <topology evidence="1">Single-pass membrane protein</topology>
    </subcellularLocation>
</comment>
<evidence type="ECO:0000256" key="11">
    <source>
        <dbReference type="PIRSR" id="PIRSR602401-1"/>
    </source>
</evidence>
<gene>
    <name evidence="13" type="ORF">L484_021197</name>
</gene>
<protein>
    <submittedName>
        <fullName evidence="13">Cytochrome P450 734A1</fullName>
    </submittedName>
</protein>
<evidence type="ECO:0000313" key="14">
    <source>
        <dbReference type="Proteomes" id="UP000030645"/>
    </source>
</evidence>
<evidence type="ECO:0000256" key="4">
    <source>
        <dbReference type="ARBA" id="ARBA00022692"/>
    </source>
</evidence>
<dbReference type="Proteomes" id="UP000030645">
    <property type="component" value="Unassembled WGS sequence"/>
</dbReference>
<evidence type="ECO:0000256" key="7">
    <source>
        <dbReference type="ARBA" id="ARBA00023002"/>
    </source>
</evidence>
<keyword evidence="9 12" id="KW-0503">Monooxygenase</keyword>
<sequence>MLIIMNLLPHLVVSLFAIFLWKFLHSVIWVPLRIQNHFRKQGIRGPAYRPIFGNTAEMNRIKARVLGKSKGFDHDILQRVTPFYHEWSPMYGKTLLCWFGSMPRLVISDPEMIKEVLTDTSGAFDRTPWNPSVKLFFGQGLLALAGDQWAFHRKIANRAFRSEQVKSWVPEVVESTTKMLERWKENREERDEFELDVHKELHELSADIISRTAFGSSFKNGKQIFKLQEQQFQLTREAINSVYIPGFRFMPTKKNRERWRLRKETHQSVQMLIDKTCRSTENLGNFLGLLMSTHKNQKDEVRLTTKEIVDECKTFYFAGKETSANLLTWALLILALHQDWQNKAREEVMQVCKHNEPITAEDLHDLKIISMIINETLRLYPISGAMLRQASENVKVGNLDIPAGTELYLAMTATHHDKEIWGEDANCFNPLRFNEPRKHLASYFPFGLGLRICAGQNLALMESKIVLAMIIKQYSFDAVLRLVTPISRGKTKTLIGSTHIWFLSEFSISPISDLASEDKEADIVAVVFAPSPSFELHRRTRLSYHPRREGFRCALSLSSLRSVLSRISASNPMWMTTTSGSCSTEDCRESEMCKLSQNHSRRGGSVIPWARRSLAVKLAVGFAWACQSWDVEVAAADLICRDGGSKFLTIFLLSDLICKFFVRLVLSL</sequence>
<dbReference type="GO" id="GO:0005506">
    <property type="term" value="F:iron ion binding"/>
    <property type="evidence" value="ECO:0007669"/>
    <property type="project" value="InterPro"/>
</dbReference>
<dbReference type="GO" id="GO:0016705">
    <property type="term" value="F:oxidoreductase activity, acting on paired donors, with incorporation or reduction of molecular oxygen"/>
    <property type="evidence" value="ECO:0007669"/>
    <property type="project" value="InterPro"/>
</dbReference>
<comment type="cofactor">
    <cofactor evidence="11">
        <name>heme</name>
        <dbReference type="ChEBI" id="CHEBI:30413"/>
    </cofactor>
</comment>
<keyword evidence="10" id="KW-0472">Membrane</keyword>
<dbReference type="InterPro" id="IPR050665">
    <property type="entry name" value="Cytochrome_P450_Monooxygen"/>
</dbReference>
<evidence type="ECO:0000256" key="3">
    <source>
        <dbReference type="ARBA" id="ARBA00022617"/>
    </source>
</evidence>
<dbReference type="STRING" id="981085.W9RSU7"/>
<dbReference type="GO" id="GO:0004497">
    <property type="term" value="F:monooxygenase activity"/>
    <property type="evidence" value="ECO:0007669"/>
    <property type="project" value="UniProtKB-KW"/>
</dbReference>
<evidence type="ECO:0000256" key="9">
    <source>
        <dbReference type="ARBA" id="ARBA00023033"/>
    </source>
</evidence>
<dbReference type="InterPro" id="IPR001128">
    <property type="entry name" value="Cyt_P450"/>
</dbReference>
<dbReference type="EMBL" id="KE345585">
    <property type="protein sequence ID" value="EXC07290.1"/>
    <property type="molecule type" value="Genomic_DNA"/>
</dbReference>
<dbReference type="Pfam" id="PF00067">
    <property type="entry name" value="p450"/>
    <property type="match status" value="1"/>
</dbReference>
<evidence type="ECO:0000313" key="13">
    <source>
        <dbReference type="EMBL" id="EXC07290.1"/>
    </source>
</evidence>
<dbReference type="PANTHER" id="PTHR24282:SF211">
    <property type="entry name" value="CYTOCHROME P450-RELATED"/>
    <property type="match status" value="1"/>
</dbReference>
<evidence type="ECO:0000256" key="2">
    <source>
        <dbReference type="ARBA" id="ARBA00010617"/>
    </source>
</evidence>
<dbReference type="InterPro" id="IPR036396">
    <property type="entry name" value="Cyt_P450_sf"/>
</dbReference>
<dbReference type="PRINTS" id="PR00385">
    <property type="entry name" value="P450"/>
</dbReference>
<keyword evidence="7 12" id="KW-0560">Oxidoreductase</keyword>
<evidence type="ECO:0000256" key="5">
    <source>
        <dbReference type="ARBA" id="ARBA00022723"/>
    </source>
</evidence>
<keyword evidence="14" id="KW-1185">Reference proteome</keyword>
<dbReference type="PRINTS" id="PR00463">
    <property type="entry name" value="EP450I"/>
</dbReference>
<keyword evidence="3 11" id="KW-0349">Heme</keyword>
<dbReference type="GO" id="GO:0020037">
    <property type="term" value="F:heme binding"/>
    <property type="evidence" value="ECO:0007669"/>
    <property type="project" value="InterPro"/>
</dbReference>
<keyword evidence="6" id="KW-1133">Transmembrane helix</keyword>
<comment type="similarity">
    <text evidence="2 12">Belongs to the cytochrome P450 family.</text>
</comment>
<keyword evidence="8 11" id="KW-0408">Iron</keyword>
<evidence type="ECO:0000256" key="12">
    <source>
        <dbReference type="RuleBase" id="RU000461"/>
    </source>
</evidence>
<reference evidence="14" key="1">
    <citation type="submission" date="2013-01" db="EMBL/GenBank/DDBJ databases">
        <title>Draft Genome Sequence of a Mulberry Tree, Morus notabilis C.K. Schneid.</title>
        <authorList>
            <person name="He N."/>
            <person name="Zhao S."/>
        </authorList>
    </citation>
    <scope>NUCLEOTIDE SEQUENCE</scope>
</reference>
<proteinExistence type="inferred from homology"/>
<evidence type="ECO:0000256" key="1">
    <source>
        <dbReference type="ARBA" id="ARBA00004167"/>
    </source>
</evidence>
<feature type="binding site" description="axial binding residue" evidence="11">
    <location>
        <position position="453"/>
    </location>
    <ligand>
        <name>heme</name>
        <dbReference type="ChEBI" id="CHEBI:30413"/>
    </ligand>
    <ligandPart>
        <name>Fe</name>
        <dbReference type="ChEBI" id="CHEBI:18248"/>
    </ligandPart>
</feature>
<dbReference type="Gene3D" id="1.10.630.10">
    <property type="entry name" value="Cytochrome P450"/>
    <property type="match status" value="1"/>
</dbReference>
<dbReference type="GO" id="GO:0016020">
    <property type="term" value="C:membrane"/>
    <property type="evidence" value="ECO:0007669"/>
    <property type="project" value="UniProtKB-SubCell"/>
</dbReference>
<keyword evidence="5 11" id="KW-0479">Metal-binding</keyword>
<name>W9RSU7_9ROSA</name>
<dbReference type="InterPro" id="IPR017972">
    <property type="entry name" value="Cyt_P450_CS"/>
</dbReference>
<evidence type="ECO:0000256" key="8">
    <source>
        <dbReference type="ARBA" id="ARBA00023004"/>
    </source>
</evidence>
<organism evidence="13 14">
    <name type="scientific">Morus notabilis</name>
    <dbReference type="NCBI Taxonomy" id="981085"/>
    <lineage>
        <taxon>Eukaryota</taxon>
        <taxon>Viridiplantae</taxon>
        <taxon>Streptophyta</taxon>
        <taxon>Embryophyta</taxon>
        <taxon>Tracheophyta</taxon>
        <taxon>Spermatophyta</taxon>
        <taxon>Magnoliopsida</taxon>
        <taxon>eudicotyledons</taxon>
        <taxon>Gunneridae</taxon>
        <taxon>Pentapetalae</taxon>
        <taxon>rosids</taxon>
        <taxon>fabids</taxon>
        <taxon>Rosales</taxon>
        <taxon>Moraceae</taxon>
        <taxon>Moreae</taxon>
        <taxon>Morus</taxon>
    </lineage>
</organism>
<dbReference type="PANTHER" id="PTHR24282">
    <property type="entry name" value="CYTOCHROME P450 FAMILY MEMBER"/>
    <property type="match status" value="1"/>
</dbReference>
<evidence type="ECO:0000256" key="6">
    <source>
        <dbReference type="ARBA" id="ARBA00022989"/>
    </source>
</evidence>
<dbReference type="SUPFAM" id="SSF48264">
    <property type="entry name" value="Cytochrome P450"/>
    <property type="match status" value="1"/>
</dbReference>
<keyword evidence="4" id="KW-0812">Transmembrane</keyword>
<evidence type="ECO:0000256" key="10">
    <source>
        <dbReference type="ARBA" id="ARBA00023136"/>
    </source>
</evidence>
<dbReference type="AlphaFoldDB" id="W9RSU7"/>
<accession>W9RSU7</accession>
<dbReference type="InterPro" id="IPR002401">
    <property type="entry name" value="Cyt_P450_E_grp-I"/>
</dbReference>